<name>A0A926NE86_9BACI</name>
<organism evidence="6 7">
    <name type="scientific">Metabacillus arenae</name>
    <dbReference type="NCBI Taxonomy" id="2771434"/>
    <lineage>
        <taxon>Bacteria</taxon>
        <taxon>Bacillati</taxon>
        <taxon>Bacillota</taxon>
        <taxon>Bacilli</taxon>
        <taxon>Bacillales</taxon>
        <taxon>Bacillaceae</taxon>
        <taxon>Metabacillus</taxon>
    </lineage>
</organism>
<dbReference type="Pfam" id="PF24058">
    <property type="entry name" value="DUF7359"/>
    <property type="match status" value="1"/>
</dbReference>
<dbReference type="AlphaFoldDB" id="A0A926NE86"/>
<dbReference type="InterPro" id="IPR057796">
    <property type="entry name" value="YOMG-like_N"/>
</dbReference>
<feature type="coiled-coil region" evidence="1">
    <location>
        <begin position="300"/>
        <end position="379"/>
    </location>
</feature>
<gene>
    <name evidence="6" type="ORF">IC621_03205</name>
</gene>
<accession>A0A926NE86</accession>
<dbReference type="Proteomes" id="UP000626844">
    <property type="component" value="Unassembled WGS sequence"/>
</dbReference>
<dbReference type="SMART" id="SM00710">
    <property type="entry name" value="PbH1"/>
    <property type="match status" value="4"/>
</dbReference>
<comment type="caution">
    <text evidence="6">The sequence shown here is derived from an EMBL/GenBank/DDBJ whole genome shotgun (WGS) entry which is preliminary data.</text>
</comment>
<evidence type="ECO:0008006" key="8">
    <source>
        <dbReference type="Google" id="ProtNLM"/>
    </source>
</evidence>
<dbReference type="SUPFAM" id="SSF51126">
    <property type="entry name" value="Pectin lyase-like"/>
    <property type="match status" value="1"/>
</dbReference>
<keyword evidence="7" id="KW-1185">Reference proteome</keyword>
<evidence type="ECO:0000313" key="6">
    <source>
        <dbReference type="EMBL" id="MBD1379230.1"/>
    </source>
</evidence>
<dbReference type="Pfam" id="PF06605">
    <property type="entry name" value="Prophage_tail"/>
    <property type="match status" value="1"/>
</dbReference>
<dbReference type="EMBL" id="JACXAI010000002">
    <property type="protein sequence ID" value="MBD1379230.1"/>
    <property type="molecule type" value="Genomic_DNA"/>
</dbReference>
<dbReference type="Gene3D" id="2.160.20.10">
    <property type="entry name" value="Single-stranded right-handed beta-helix, Pectin lyase-like"/>
    <property type="match status" value="1"/>
</dbReference>
<sequence>MSSIGMNVKPKKISLFLAKPDRKVIRKITDTDDKNQIIKFSSINELSFSIPYETIQYNKVIRNPVVDMVRERYLIKAVKGEEVEWYIILKKRKTSTDVDKVVIECFSLGYDLSFKKMIDYQRSSYNCLQVLEDCLEGTNWKVGYISNELNLIYRQFDVTSKTKLDFLNEICETFEAVYEFDTVNLLVNIYKKDESSKDKGFIIKYGQYLDTIEETIDIEQVITRLVVSGSDGVSINSINPTGQSYIDNFSYYLYPFERNEEGEVIQSSHYMSDALCHAILDYNELVEEKQNDFKQFLDSKTETQEKLTTLNNELSELEDDLVQILDTLELAKDIGDPTSGLNKDRDNKTNHINNKKEEIKSIELQISNIDSSIQKLKDEINIENNLTSSLMAELTDYIFVEEWSDTNQINDVDLYEAALEHFKEINTPPININLSIVNFFEIVEENHNWNRLSIGDIVTIRHDKLKIDVKTTVTEMHIDYENASISLTISNTKDPESEVEQVKRLIYAVNKTSTDFEKRKLAWERVANNSNIRNDRISDVPVSPTLKTDETAITHKLNDNGSVDLTIKWEYPSFSKTNDNKHNIDGFIVYLYSSDLREPYIFGSTVAKETLVDLNSEIKKYTFPSVPANLYYTLGIRAYRRVDVDINREGIILSEIATSKLSKDNPYQPSDKVVVNGEMNGKLNGITYSSSPTPPENPESNDVWTNPTTKIQNVYNSETETWDGMKSTALSNGTVEVDVEKILDMESRISDNGNGTDIESFPIIVPETDDTGRIQRAIDHVAANGFGAINFYFKNYIAKKLTLKSNVWLVSKGAFLTFKSGETGDFLYANNINNVVIDGFTIEGLDRTSYAPSSTIGSRTGVYSNGSSEILLKNCLVQGFNKNGLYVTQSGATDDLYSKSVDVKNVHFFNNFNAMNFDTRAEYCQIHGVKAYSNYLGIRVASGNVHTVGSFFNNNVDGIQVVAGENDSHGSFTACTSNHNQRRALMVDGISHGELFNGCNFSFGEIYIKDSMGVQIKNGRWGSGISLYLEGGNWNSISDNLFATPPTIFRGYNSKPDKTEIKNNRDKDGHSRSQDDVSTYYINCNGLNPTFSPTPITSSTVIKFATGTQSLFGQTSTLYDTNTGQGAISYRRLYSFNITLKIHNLASTNQDVYMNVRIKKNDGTVVSNYICYEKITIPANEDKYIWNGSGMERIDKDCYFEVIINPMDTTSGISLNTTENRLIVRSIN</sequence>
<reference evidence="6" key="1">
    <citation type="submission" date="2020-09" db="EMBL/GenBank/DDBJ databases">
        <title>A novel bacterium of genus Bacillus, isolated from South China Sea.</title>
        <authorList>
            <person name="Huang H."/>
            <person name="Mo K."/>
            <person name="Hu Y."/>
        </authorList>
    </citation>
    <scope>NUCLEOTIDE SEQUENCE</scope>
    <source>
        <strain evidence="6">IB182487</strain>
    </source>
</reference>
<dbReference type="InterPro" id="IPR007119">
    <property type="entry name" value="Phage_tail_spike_N"/>
</dbReference>
<feature type="domain" description="Tail spike" evidence="3">
    <location>
        <begin position="110"/>
        <end position="493"/>
    </location>
</feature>
<evidence type="ECO:0000256" key="2">
    <source>
        <dbReference type="SAM" id="MobiDB-lite"/>
    </source>
</evidence>
<dbReference type="RefSeq" id="WP_191155645.1">
    <property type="nucleotide sequence ID" value="NZ_JACXAI010000002.1"/>
</dbReference>
<dbReference type="InterPro" id="IPR011050">
    <property type="entry name" value="Pectin_lyase_fold/virulence"/>
</dbReference>
<feature type="domain" description="YOMG-like N-terminal" evidence="4">
    <location>
        <begin position="17"/>
        <end position="105"/>
    </location>
</feature>
<evidence type="ECO:0000313" key="7">
    <source>
        <dbReference type="Proteomes" id="UP000626844"/>
    </source>
</evidence>
<dbReference type="InterPro" id="IPR012334">
    <property type="entry name" value="Pectin_lyas_fold"/>
</dbReference>
<feature type="domain" description="DUF7359" evidence="5">
    <location>
        <begin position="529"/>
        <end position="654"/>
    </location>
</feature>
<feature type="compositionally biased region" description="Basic and acidic residues" evidence="2">
    <location>
        <begin position="1055"/>
        <end position="1074"/>
    </location>
</feature>
<proteinExistence type="predicted"/>
<protein>
    <recommendedName>
        <fullName evidence="8">Prophage tail endopeptidase domain-containing protein</fullName>
    </recommendedName>
</protein>
<dbReference type="InterPro" id="IPR055783">
    <property type="entry name" value="DUF7359"/>
</dbReference>
<feature type="region of interest" description="Disordered" evidence="2">
    <location>
        <begin position="1053"/>
        <end position="1074"/>
    </location>
</feature>
<dbReference type="InterPro" id="IPR006626">
    <property type="entry name" value="PbH1"/>
</dbReference>
<dbReference type="InterPro" id="IPR010572">
    <property type="entry name" value="Tail_dom"/>
</dbReference>
<evidence type="ECO:0000259" key="4">
    <source>
        <dbReference type="Pfam" id="PF24049"/>
    </source>
</evidence>
<dbReference type="Pfam" id="PF24049">
    <property type="entry name" value="YOMG_N"/>
    <property type="match status" value="1"/>
</dbReference>
<dbReference type="NCBIfam" id="TIGR01665">
    <property type="entry name" value="put_anti_recept"/>
    <property type="match status" value="1"/>
</dbReference>
<keyword evidence="1" id="KW-0175">Coiled coil</keyword>
<evidence type="ECO:0000259" key="5">
    <source>
        <dbReference type="Pfam" id="PF24058"/>
    </source>
</evidence>
<evidence type="ECO:0000259" key="3">
    <source>
        <dbReference type="Pfam" id="PF06605"/>
    </source>
</evidence>
<evidence type="ECO:0000256" key="1">
    <source>
        <dbReference type="SAM" id="Coils"/>
    </source>
</evidence>